<evidence type="ECO:0008006" key="3">
    <source>
        <dbReference type="Google" id="ProtNLM"/>
    </source>
</evidence>
<dbReference type="OrthoDB" id="9802752at2"/>
<dbReference type="EMBL" id="SJOI01000001">
    <property type="protein sequence ID" value="TCL06859.1"/>
    <property type="molecule type" value="Genomic_DNA"/>
</dbReference>
<protein>
    <recommendedName>
        <fullName evidence="3">Virulence RhuM family protein</fullName>
    </recommendedName>
</protein>
<dbReference type="AlphaFoldDB" id="A0A4R1NIG8"/>
<dbReference type="InterPro" id="IPR011204">
    <property type="entry name" value="Virulence_RhuM-like"/>
</dbReference>
<name>A0A4R1NIG8_9GAMM</name>
<gene>
    <name evidence="1" type="ORF">EZJ58_5156</name>
</gene>
<proteinExistence type="predicted"/>
<accession>A0A4R1NIG8</accession>
<sequence>MAGDENDESNGPLSIVQYNQDNQIIDFKYHQESEEIWATTKEIASLYGVERQTIIEHISNIYKDGELEQISTCREFRLVQNEGKRSVSRTISHFNMDIVISVGFRVNAKKAIAFRQWGNKTLRAYLEQGYLINETLLRESPEKLNELAAQVRALRAGEKQVYEKVRECFKISASDYDPKAQEVRSFYALLQDKFHHAITGLTSSKLIQDRADHTADNMGLYSMKGTFPTMSEIIIGKNYLKPDEIYKLHLLSEQFLLYAESAALRGKNMTMQSLHKQLDRLLTLNDYDVLPGYTDYIKDEAIEHARQEYALYKKRQIVERNGITYDDELMAAGEYNYLFED</sequence>
<comment type="caution">
    <text evidence="1">The sequence shown here is derived from an EMBL/GenBank/DDBJ whole genome shotgun (WGS) entry which is preliminary data.</text>
</comment>
<evidence type="ECO:0000313" key="1">
    <source>
        <dbReference type="EMBL" id="TCL06859.1"/>
    </source>
</evidence>
<keyword evidence="2" id="KW-1185">Reference proteome</keyword>
<dbReference type="PANTHER" id="PTHR35810">
    <property type="entry name" value="CYTOPLASMIC PROTEIN-RELATED"/>
    <property type="match status" value="1"/>
</dbReference>
<organism evidence="1 2">
    <name type="scientific">Sodalis ligni</name>
    <dbReference type="NCBI Taxonomy" id="2697027"/>
    <lineage>
        <taxon>Bacteria</taxon>
        <taxon>Pseudomonadati</taxon>
        <taxon>Pseudomonadota</taxon>
        <taxon>Gammaproteobacteria</taxon>
        <taxon>Enterobacterales</taxon>
        <taxon>Bruguierivoracaceae</taxon>
        <taxon>Sodalis</taxon>
    </lineage>
</organism>
<evidence type="ECO:0000313" key="2">
    <source>
        <dbReference type="Proteomes" id="UP000294555"/>
    </source>
</evidence>
<dbReference type="RefSeq" id="WP_132926598.1">
    <property type="nucleotide sequence ID" value="NZ_SJOI01000001.1"/>
</dbReference>
<reference evidence="1 2" key="1">
    <citation type="submission" date="2019-02" db="EMBL/GenBank/DDBJ databases">
        <title>Investigation of anaerobic lignin degradation for improved lignocellulosic biofuels.</title>
        <authorList>
            <person name="Deangelis K."/>
        </authorList>
    </citation>
    <scope>NUCLEOTIDE SEQUENCE [LARGE SCALE GENOMIC DNA]</scope>
    <source>
        <strain evidence="1 2">159R</strain>
    </source>
</reference>
<dbReference type="Pfam" id="PF13310">
    <property type="entry name" value="Virulence_RhuM"/>
    <property type="match status" value="1"/>
</dbReference>
<dbReference type="Proteomes" id="UP000294555">
    <property type="component" value="Unassembled WGS sequence"/>
</dbReference>
<dbReference type="PANTHER" id="PTHR35810:SF1">
    <property type="entry name" value="CYTOPLASMIC PROTEIN"/>
    <property type="match status" value="1"/>
</dbReference>